<comment type="caution">
    <text evidence="1">The sequence shown here is derived from an EMBL/GenBank/DDBJ whole genome shotgun (WGS) entry which is preliminary data.</text>
</comment>
<protein>
    <submittedName>
        <fullName evidence="1">Uncharacterized protein</fullName>
    </submittedName>
</protein>
<proteinExistence type="predicted"/>
<reference evidence="1" key="1">
    <citation type="submission" date="2020-08" db="EMBL/GenBank/DDBJ databases">
        <title>Multicomponent nature underlies the extraordinary mechanical properties of spider dragline silk.</title>
        <authorList>
            <person name="Kono N."/>
            <person name="Nakamura H."/>
            <person name="Mori M."/>
            <person name="Yoshida Y."/>
            <person name="Ohtoshi R."/>
            <person name="Malay A.D."/>
            <person name="Moran D.A.P."/>
            <person name="Tomita M."/>
            <person name="Numata K."/>
            <person name="Arakawa K."/>
        </authorList>
    </citation>
    <scope>NUCLEOTIDE SEQUENCE</scope>
</reference>
<name>A0A8X6QM33_NEPPI</name>
<dbReference type="AlphaFoldDB" id="A0A8X6QM33"/>
<evidence type="ECO:0000313" key="2">
    <source>
        <dbReference type="EMBL" id="GFU20845.1"/>
    </source>
</evidence>
<accession>A0A8X6QM33</accession>
<organism evidence="1 3">
    <name type="scientific">Nephila pilipes</name>
    <name type="common">Giant wood spider</name>
    <name type="synonym">Nephila maculata</name>
    <dbReference type="NCBI Taxonomy" id="299642"/>
    <lineage>
        <taxon>Eukaryota</taxon>
        <taxon>Metazoa</taxon>
        <taxon>Ecdysozoa</taxon>
        <taxon>Arthropoda</taxon>
        <taxon>Chelicerata</taxon>
        <taxon>Arachnida</taxon>
        <taxon>Araneae</taxon>
        <taxon>Araneomorphae</taxon>
        <taxon>Entelegynae</taxon>
        <taxon>Araneoidea</taxon>
        <taxon>Nephilidae</taxon>
        <taxon>Nephila</taxon>
    </lineage>
</organism>
<evidence type="ECO:0000313" key="1">
    <source>
        <dbReference type="EMBL" id="GFU20842.1"/>
    </source>
</evidence>
<sequence length="80" mass="9051">MGRVGVSRSLTFTSPSTRHEFATITTVREVAFRLRGNSWEKNKKVLAISDMLLPCLEIKDDERGYIPIEEAALSRELPCL</sequence>
<evidence type="ECO:0000313" key="3">
    <source>
        <dbReference type="Proteomes" id="UP000887013"/>
    </source>
</evidence>
<keyword evidence="3" id="KW-1185">Reference proteome</keyword>
<dbReference type="Proteomes" id="UP000887013">
    <property type="component" value="Unassembled WGS sequence"/>
</dbReference>
<dbReference type="EMBL" id="BMAW01031375">
    <property type="protein sequence ID" value="GFU20842.1"/>
    <property type="molecule type" value="Genomic_DNA"/>
</dbReference>
<dbReference type="EMBL" id="BMAW01031375">
    <property type="protein sequence ID" value="GFU20845.1"/>
    <property type="molecule type" value="Genomic_DNA"/>
</dbReference>
<gene>
    <name evidence="1" type="ORF">NPIL_108571</name>
    <name evidence="2" type="ORF">NPIL_108581</name>
</gene>